<sequence>MDSVEVEGGSTIEQKASESKPGRDSNEMKERRADQINGNNGNNKRNPKTFLSMPKLGCFRVENDKDGNFDIQVDTIGEPSNPTHLVVMVNGIIGSPQNWKFGAKQLLRKYPRDVIVHCSKSNTSMLTFDGVDVMGGRLAEEVISVINRHPSAKKISFVGHSLGGLVARYAIARLYERRMTKEVSQGNGDYKSNDSGDVCVEEKFQDRIAGLEPVNFITFATPHVGSRWHKQVPLFCGFYTMEKVATHVSWCLGRTGKHLFLADGNKGKLPLLLQMASDSEDHKFMSALGSFKRRAAYANARFDHLVGWSTSSLRHRSELPKRRHLSRDAKYPHIVHVDTLKAPTPQQEVCAEAKADGCKNPDMEEEMIRCLTKLCWERVDVNFSGSRQKFLAHNTIQVSTCINSDGADVIQHMVDNFLV</sequence>
<feature type="domain" description="DUF676" evidence="2">
    <location>
        <begin position="80"/>
        <end position="310"/>
    </location>
</feature>
<dbReference type="InterPro" id="IPR029058">
    <property type="entry name" value="AB_hydrolase_fold"/>
</dbReference>
<accession>A0A2P2JJY9</accession>
<evidence type="ECO:0000259" key="2">
    <source>
        <dbReference type="Pfam" id="PF05057"/>
    </source>
</evidence>
<dbReference type="Gene3D" id="3.40.50.1820">
    <property type="entry name" value="alpha/beta hydrolase"/>
    <property type="match status" value="1"/>
</dbReference>
<feature type="region of interest" description="Disordered" evidence="1">
    <location>
        <begin position="1"/>
        <end position="49"/>
    </location>
</feature>
<dbReference type="InterPro" id="IPR044294">
    <property type="entry name" value="Lipase-like"/>
</dbReference>
<proteinExistence type="predicted"/>
<dbReference type="InterPro" id="IPR007751">
    <property type="entry name" value="DUF676_lipase-like"/>
</dbReference>
<feature type="compositionally biased region" description="Basic and acidic residues" evidence="1">
    <location>
        <begin position="15"/>
        <end position="34"/>
    </location>
</feature>
<dbReference type="SUPFAM" id="SSF53474">
    <property type="entry name" value="alpha/beta-Hydrolases"/>
    <property type="match status" value="1"/>
</dbReference>
<dbReference type="EMBL" id="GGEC01013298">
    <property type="protein sequence ID" value="MBW93781.1"/>
    <property type="molecule type" value="Transcribed_RNA"/>
</dbReference>
<evidence type="ECO:0000256" key="1">
    <source>
        <dbReference type="SAM" id="MobiDB-lite"/>
    </source>
</evidence>
<dbReference type="PANTHER" id="PTHR12482">
    <property type="entry name" value="LIPASE ROG1-RELATED-RELATED"/>
    <property type="match status" value="1"/>
</dbReference>
<dbReference type="Pfam" id="PF05057">
    <property type="entry name" value="DUF676"/>
    <property type="match status" value="1"/>
</dbReference>
<name>A0A2P2JJY9_RHIMU</name>
<reference evidence="3" key="1">
    <citation type="submission" date="2018-02" db="EMBL/GenBank/DDBJ databases">
        <title>Rhizophora mucronata_Transcriptome.</title>
        <authorList>
            <person name="Meera S.P."/>
            <person name="Sreeshan A."/>
            <person name="Augustine A."/>
        </authorList>
    </citation>
    <scope>NUCLEOTIDE SEQUENCE</scope>
    <source>
        <tissue evidence="3">Leaf</tissue>
    </source>
</reference>
<protein>
    <submittedName>
        <fullName evidence="3">Uncharacterized protein MANES_18G051900</fullName>
    </submittedName>
</protein>
<evidence type="ECO:0000313" key="3">
    <source>
        <dbReference type="EMBL" id="MBW93781.1"/>
    </source>
</evidence>
<dbReference type="AlphaFoldDB" id="A0A2P2JJY9"/>
<dbReference type="FunFam" id="3.40.50.1820:FF:000216">
    <property type="entry name" value="Alpha/beta-Hydrolases superfamily protein"/>
    <property type="match status" value="1"/>
</dbReference>
<organism evidence="3">
    <name type="scientific">Rhizophora mucronata</name>
    <name type="common">Asiatic mangrove</name>
    <dbReference type="NCBI Taxonomy" id="61149"/>
    <lineage>
        <taxon>Eukaryota</taxon>
        <taxon>Viridiplantae</taxon>
        <taxon>Streptophyta</taxon>
        <taxon>Embryophyta</taxon>
        <taxon>Tracheophyta</taxon>
        <taxon>Spermatophyta</taxon>
        <taxon>Magnoliopsida</taxon>
        <taxon>eudicotyledons</taxon>
        <taxon>Gunneridae</taxon>
        <taxon>Pentapetalae</taxon>
        <taxon>rosids</taxon>
        <taxon>fabids</taxon>
        <taxon>Malpighiales</taxon>
        <taxon>Rhizophoraceae</taxon>
        <taxon>Rhizophora</taxon>
    </lineage>
</organism>
<dbReference type="PANTHER" id="PTHR12482:SF41">
    <property type="entry name" value="ALPHA_BETA-HYDROLASES SUPERFAMILY PROTEIN"/>
    <property type="match status" value="1"/>
</dbReference>